<reference evidence="2" key="1">
    <citation type="journal article" date="2023" name="Int. J. Syst. Evol. Microbiol.">
        <title>Sinisalibacter aestuarii sp. nov., isolated from estuarine sediment of the Arakawa River.</title>
        <authorList>
            <person name="Arafat S.T."/>
            <person name="Hirano S."/>
            <person name="Sato A."/>
            <person name="Takeuchi K."/>
            <person name="Yasuda T."/>
            <person name="Terahara T."/>
            <person name="Hamada M."/>
            <person name="Kobayashi T."/>
        </authorList>
    </citation>
    <scope>NUCLEOTIDE SEQUENCE</scope>
    <source>
        <strain evidence="2">B-399</strain>
    </source>
</reference>
<name>A0ABQ5LVQ6_9RHOB</name>
<dbReference type="RefSeq" id="WP_281842389.1">
    <property type="nucleotide sequence ID" value="NZ_BROH01000006.1"/>
</dbReference>
<keyword evidence="3" id="KW-1185">Reference proteome</keyword>
<dbReference type="InterPro" id="IPR045467">
    <property type="entry name" value="DUF6497"/>
</dbReference>
<evidence type="ECO:0000313" key="3">
    <source>
        <dbReference type="Proteomes" id="UP001144205"/>
    </source>
</evidence>
<feature type="chain" id="PRO_5045637049" description="Acetolactate synthase" evidence="1">
    <location>
        <begin position="23"/>
        <end position="137"/>
    </location>
</feature>
<proteinExistence type="predicted"/>
<comment type="caution">
    <text evidence="2">The sequence shown here is derived from an EMBL/GenBank/DDBJ whole genome shotgun (WGS) entry which is preliminary data.</text>
</comment>
<dbReference type="Pfam" id="PF20107">
    <property type="entry name" value="DUF6497"/>
    <property type="match status" value="1"/>
</dbReference>
<evidence type="ECO:0000313" key="2">
    <source>
        <dbReference type="EMBL" id="GKY88346.1"/>
    </source>
</evidence>
<feature type="signal peptide" evidence="1">
    <location>
        <begin position="1"/>
        <end position="22"/>
    </location>
</feature>
<evidence type="ECO:0008006" key="4">
    <source>
        <dbReference type="Google" id="ProtNLM"/>
    </source>
</evidence>
<protein>
    <recommendedName>
        <fullName evidence="4">Acetolactate synthase</fullName>
    </recommendedName>
</protein>
<evidence type="ECO:0000256" key="1">
    <source>
        <dbReference type="SAM" id="SignalP"/>
    </source>
</evidence>
<keyword evidence="1" id="KW-0732">Signal</keyword>
<gene>
    <name evidence="2" type="ORF">STA1M1_22150</name>
</gene>
<dbReference type="EMBL" id="BROH01000006">
    <property type="protein sequence ID" value="GKY88346.1"/>
    <property type="molecule type" value="Genomic_DNA"/>
</dbReference>
<organism evidence="2 3">
    <name type="scientific">Sinisalibacter aestuarii</name>
    <dbReference type="NCBI Taxonomy" id="2949426"/>
    <lineage>
        <taxon>Bacteria</taxon>
        <taxon>Pseudomonadati</taxon>
        <taxon>Pseudomonadota</taxon>
        <taxon>Alphaproteobacteria</taxon>
        <taxon>Rhodobacterales</taxon>
        <taxon>Roseobacteraceae</taxon>
        <taxon>Sinisalibacter</taxon>
    </lineage>
</organism>
<dbReference type="Proteomes" id="UP001144205">
    <property type="component" value="Unassembled WGS sequence"/>
</dbReference>
<accession>A0ABQ5LVQ6</accession>
<sequence>MIVGRRAGATLLAALVAAPALAEGAGGIALPSGREVTFHDVIWGEPGPSGLTVRFRFLEENLAGIVDAVPYDEIEADMHFLCESYALSRISNIGPQPHTVMISVSDRPVEFGEADPDATQIFEAYRPEDGACVWEGF</sequence>